<gene>
    <name evidence="1" type="ORF">ACOLOM_LOCUS8431</name>
</gene>
<evidence type="ECO:0000313" key="2">
    <source>
        <dbReference type="Proteomes" id="UP000789525"/>
    </source>
</evidence>
<dbReference type="Proteomes" id="UP000789525">
    <property type="component" value="Unassembled WGS sequence"/>
</dbReference>
<protein>
    <submittedName>
        <fullName evidence="1">187_t:CDS:1</fullName>
    </submittedName>
</protein>
<name>A0ACA9NHW0_9GLOM</name>
<accession>A0ACA9NHW0</accession>
<comment type="caution">
    <text evidence="1">The sequence shown here is derived from an EMBL/GenBank/DDBJ whole genome shotgun (WGS) entry which is preliminary data.</text>
</comment>
<dbReference type="EMBL" id="CAJVPT010021744">
    <property type="protein sequence ID" value="CAG8656582.1"/>
    <property type="molecule type" value="Genomic_DNA"/>
</dbReference>
<organism evidence="1 2">
    <name type="scientific">Acaulospora colombiana</name>
    <dbReference type="NCBI Taxonomy" id="27376"/>
    <lineage>
        <taxon>Eukaryota</taxon>
        <taxon>Fungi</taxon>
        <taxon>Fungi incertae sedis</taxon>
        <taxon>Mucoromycota</taxon>
        <taxon>Glomeromycotina</taxon>
        <taxon>Glomeromycetes</taxon>
        <taxon>Diversisporales</taxon>
        <taxon>Acaulosporaceae</taxon>
        <taxon>Acaulospora</taxon>
    </lineage>
</organism>
<feature type="non-terminal residue" evidence="1">
    <location>
        <position position="1"/>
    </location>
</feature>
<proteinExistence type="predicted"/>
<keyword evidence="2" id="KW-1185">Reference proteome</keyword>
<evidence type="ECO:0000313" key="1">
    <source>
        <dbReference type="EMBL" id="CAG8656582.1"/>
    </source>
</evidence>
<sequence length="74" mass="8730">VPIVYPKECCPENDPDNLLRVVYDHGKVSQWDDFETIRKRVAKEWTALPKVYDNISPELKEKIDRVSREIRSSN</sequence>
<reference evidence="1" key="1">
    <citation type="submission" date="2021-06" db="EMBL/GenBank/DDBJ databases">
        <authorList>
            <person name="Kallberg Y."/>
            <person name="Tangrot J."/>
            <person name="Rosling A."/>
        </authorList>
    </citation>
    <scope>NUCLEOTIDE SEQUENCE</scope>
    <source>
        <strain evidence="1">CL356</strain>
    </source>
</reference>